<name>A0ABV0F2R8_9ENTE</name>
<sequence>MDLIDRIKDSVNTLELPVKLTKGVLMAGKESLVIYPLAGSKVSQSYMDGAKDANINLEIAMSSKDGNLLETVLWQVQDYLDVLENVPSADGSYQFNQIEVTSKPYIAKLDESGWLVFMLTFQVNVTTKEEKAKWHKN</sequence>
<dbReference type="Proteomes" id="UP001429357">
    <property type="component" value="Unassembled WGS sequence"/>
</dbReference>
<proteinExistence type="predicted"/>
<reference evidence="1 2" key="2">
    <citation type="submission" date="2024-02" db="EMBL/GenBank/DDBJ databases">
        <title>The Genome Sequence of Enterococcus diestrammenae JM9A.</title>
        <authorList>
            <person name="Earl A."/>
            <person name="Manson A."/>
            <person name="Gilmore M."/>
            <person name="Sanders J."/>
            <person name="Shea T."/>
            <person name="Howe W."/>
            <person name="Livny J."/>
            <person name="Cuomo C."/>
            <person name="Neafsey D."/>
            <person name="Birren B."/>
        </authorList>
    </citation>
    <scope>NUCLEOTIDE SEQUENCE [LARGE SCALE GENOMIC DNA]</scope>
    <source>
        <strain evidence="1 2">JM9A</strain>
    </source>
</reference>
<keyword evidence="2" id="KW-1185">Reference proteome</keyword>
<dbReference type="InterPro" id="IPR024411">
    <property type="entry name" value="Tail_terminator_phage"/>
</dbReference>
<gene>
    <name evidence="1" type="ORF">BAU18_001838</name>
</gene>
<evidence type="ECO:0000313" key="2">
    <source>
        <dbReference type="Proteomes" id="UP001429357"/>
    </source>
</evidence>
<accession>A0ABV0F2R8</accession>
<organism evidence="1 2">
    <name type="scientific">Enterococcus diestrammenae</name>
    <dbReference type="NCBI Taxonomy" id="1155073"/>
    <lineage>
        <taxon>Bacteria</taxon>
        <taxon>Bacillati</taxon>
        <taxon>Bacillota</taxon>
        <taxon>Bacilli</taxon>
        <taxon>Lactobacillales</taxon>
        <taxon>Enterococcaceae</taxon>
        <taxon>Enterococcus</taxon>
    </lineage>
</organism>
<comment type="caution">
    <text evidence="1">The sequence shown here is derived from an EMBL/GenBank/DDBJ whole genome shotgun (WGS) entry which is preliminary data.</text>
</comment>
<dbReference type="Pfam" id="PF12691">
    <property type="entry name" value="Phage_tail_terminator_6"/>
    <property type="match status" value="1"/>
</dbReference>
<evidence type="ECO:0000313" key="1">
    <source>
        <dbReference type="EMBL" id="MEO1782245.1"/>
    </source>
</evidence>
<protein>
    <recommendedName>
        <fullName evidence="3">Minor capsid protein</fullName>
    </recommendedName>
</protein>
<dbReference type="EMBL" id="MAEI02000001">
    <property type="protein sequence ID" value="MEO1782245.1"/>
    <property type="molecule type" value="Genomic_DNA"/>
</dbReference>
<evidence type="ECO:0008006" key="3">
    <source>
        <dbReference type="Google" id="ProtNLM"/>
    </source>
</evidence>
<reference evidence="2" key="1">
    <citation type="submission" date="2016-06" db="EMBL/GenBank/DDBJ databases">
        <title>Four novel species of enterococci isolated from chicken manure.</title>
        <authorList>
            <person name="Van Tyne D."/>
        </authorList>
    </citation>
    <scope>NUCLEOTIDE SEQUENCE [LARGE SCALE GENOMIC DNA]</scope>
    <source>
        <strain evidence="2">JM9A</strain>
    </source>
</reference>
<dbReference type="RefSeq" id="WP_161869687.1">
    <property type="nucleotide sequence ID" value="NZ_MAEI02000001.1"/>
</dbReference>